<feature type="domain" description="FAD/NAD(P)-binding" evidence="9">
    <location>
        <begin position="5"/>
        <end position="303"/>
    </location>
</feature>
<proteinExistence type="inferred from homology"/>
<organism evidence="10 11">
    <name type="scientific">Pseudomonas jinjuensis</name>
    <dbReference type="NCBI Taxonomy" id="198616"/>
    <lineage>
        <taxon>Bacteria</taxon>
        <taxon>Pseudomonadati</taxon>
        <taxon>Pseudomonadota</taxon>
        <taxon>Gammaproteobacteria</taxon>
        <taxon>Pseudomonadales</taxon>
        <taxon>Pseudomonadaceae</taxon>
        <taxon>Pseudomonas</taxon>
    </lineage>
</organism>
<dbReference type="InterPro" id="IPR023753">
    <property type="entry name" value="FAD/NAD-binding_dom"/>
</dbReference>
<feature type="binding site" evidence="7">
    <location>
        <begin position="340"/>
        <end position="342"/>
    </location>
    <ligand>
        <name>FAD</name>
        <dbReference type="ChEBI" id="CHEBI:57692"/>
    </ligand>
</feature>
<protein>
    <submittedName>
        <fullName evidence="10">Ferredoxin--NADP+ reductase</fullName>
    </submittedName>
</protein>
<feature type="binding site" evidence="7">
    <location>
        <position position="43"/>
    </location>
    <ligand>
        <name>FAD</name>
        <dbReference type="ChEBI" id="CHEBI:57692"/>
    </ligand>
</feature>
<sequence length="422" mass="45891">MNAPSIAIVGSGPAGCYLAQALRKQWADAQIALLDRLPAPFGLVRYGVAPDHQGTKAVSRQFERLFEREGIQFLGNLEIGRDLSLDELRGAFDLVVLATGLYGDRALGVPGEQLDGVHRSGRLTRLWNAHPDEQGFAPRLGKRVTIVGNGNVAIDILRLLAKSAADFDGSDIAEEPLAALLAEGVERIDIVGRSPAAQGKFDPVMLRELGKLAQVRFRVEDLPQSVTPLSTAEAARLDVLLDLQEASRDAIGKQVTFHFGWIPEAIEGQQRVEAIRLRNADDGRELRIEADSVITAIGFTEHDGAALRRDELVSARADLEQGRLDDGLYCVGWFKRGPRGTIPENRADARLVADAIIAAVEHDQLATGKPGLLALPETIRAQCVPYAGWKLIDAAEQQRAAPGRVRRKIGDRRDMLAIAQSQ</sequence>
<evidence type="ECO:0000256" key="1">
    <source>
        <dbReference type="ARBA" id="ARBA00001974"/>
    </source>
</evidence>
<dbReference type="RefSeq" id="WP_084312491.1">
    <property type="nucleotide sequence ID" value="NZ_FNIJ01000007.1"/>
</dbReference>
<dbReference type="PANTHER" id="PTHR48467">
    <property type="entry name" value="GLUTAMATE SYNTHASE 1 [NADH], CHLOROPLASTIC-LIKE"/>
    <property type="match status" value="1"/>
</dbReference>
<dbReference type="PIRSF" id="PIRSF000362">
    <property type="entry name" value="FNR"/>
    <property type="match status" value="1"/>
</dbReference>
<dbReference type="GO" id="GO:0016491">
    <property type="term" value="F:oxidoreductase activity"/>
    <property type="evidence" value="ECO:0007669"/>
    <property type="project" value="UniProtKB-KW"/>
</dbReference>
<feature type="binding site" evidence="8">
    <location>
        <position position="340"/>
    </location>
    <ligand>
        <name>NADP(+)</name>
        <dbReference type="ChEBI" id="CHEBI:58349"/>
    </ligand>
</feature>
<name>A0A1H0GFR2_9PSED</name>
<dbReference type="InterPro" id="IPR036188">
    <property type="entry name" value="FAD/NAD-bd_sf"/>
</dbReference>
<comment type="similarity">
    <text evidence="2">Belongs to the ferredoxin--NADP reductase type 1 family.</text>
</comment>
<evidence type="ECO:0000256" key="5">
    <source>
        <dbReference type="ARBA" id="ARBA00022857"/>
    </source>
</evidence>
<dbReference type="Gene3D" id="3.50.50.60">
    <property type="entry name" value="FAD/NAD(P)-binding domain"/>
    <property type="match status" value="1"/>
</dbReference>
<keyword evidence="11" id="KW-1185">Reference proteome</keyword>
<evidence type="ECO:0000259" key="9">
    <source>
        <dbReference type="Pfam" id="PF07992"/>
    </source>
</evidence>
<evidence type="ECO:0000313" key="11">
    <source>
        <dbReference type="Proteomes" id="UP000242957"/>
    </source>
</evidence>
<feature type="binding site" evidence="8">
    <location>
        <begin position="149"/>
        <end position="152"/>
    </location>
    <ligand>
        <name>NADP(+)</name>
        <dbReference type="ChEBI" id="CHEBI:58349"/>
    </ligand>
</feature>
<dbReference type="PRINTS" id="PR00419">
    <property type="entry name" value="ADXRDTASE"/>
</dbReference>
<evidence type="ECO:0000256" key="6">
    <source>
        <dbReference type="ARBA" id="ARBA00023002"/>
    </source>
</evidence>
<dbReference type="Gene3D" id="3.40.50.720">
    <property type="entry name" value="NAD(P)-binding Rossmann-like Domain"/>
    <property type="match status" value="1"/>
</dbReference>
<feature type="binding site" evidence="7">
    <location>
        <position position="79"/>
    </location>
    <ligand>
        <name>FAD</name>
        <dbReference type="ChEBI" id="CHEBI:57692"/>
    </ligand>
</feature>
<dbReference type="OrthoDB" id="9815647at2"/>
<evidence type="ECO:0000313" key="10">
    <source>
        <dbReference type="EMBL" id="SDO05591.1"/>
    </source>
</evidence>
<dbReference type="PANTHER" id="PTHR48467:SF1">
    <property type="entry name" value="GLUTAMATE SYNTHASE 1 [NADH], CHLOROPLASTIC-LIKE"/>
    <property type="match status" value="1"/>
</dbReference>
<feature type="binding site" evidence="7">
    <location>
        <position position="14"/>
    </location>
    <ligand>
        <name>FAD</name>
        <dbReference type="ChEBI" id="CHEBI:57692"/>
    </ligand>
</feature>
<dbReference type="InterPro" id="IPR021163">
    <property type="entry name" value="Ferredox_Rdtase_adrenod"/>
</dbReference>
<evidence type="ECO:0000256" key="4">
    <source>
        <dbReference type="ARBA" id="ARBA00022827"/>
    </source>
</evidence>
<accession>A0A1H0GFR2</accession>
<dbReference type="SUPFAM" id="SSF51971">
    <property type="entry name" value="Nucleotide-binding domain"/>
    <property type="match status" value="1"/>
</dbReference>
<dbReference type="Pfam" id="PF07992">
    <property type="entry name" value="Pyr_redox_2"/>
    <property type="match status" value="1"/>
</dbReference>
<comment type="cofactor">
    <cofactor evidence="1 7">
        <name>FAD</name>
        <dbReference type="ChEBI" id="CHEBI:57692"/>
    </cofactor>
</comment>
<evidence type="ECO:0000256" key="3">
    <source>
        <dbReference type="ARBA" id="ARBA00022630"/>
    </source>
</evidence>
<reference evidence="11" key="1">
    <citation type="submission" date="2016-10" db="EMBL/GenBank/DDBJ databases">
        <authorList>
            <person name="Varghese N."/>
            <person name="Submissions S."/>
        </authorList>
    </citation>
    <scope>NUCLEOTIDE SEQUENCE [LARGE SCALE GENOMIC DNA]</scope>
    <source>
        <strain evidence="11">JCM 21621</strain>
    </source>
</reference>
<dbReference type="EMBL" id="FNIJ01000007">
    <property type="protein sequence ID" value="SDO05591.1"/>
    <property type="molecule type" value="Genomic_DNA"/>
</dbReference>
<dbReference type="Proteomes" id="UP000242957">
    <property type="component" value="Unassembled WGS sequence"/>
</dbReference>
<dbReference type="AlphaFoldDB" id="A0A1H0GFR2"/>
<dbReference type="STRING" id="198616.SAMN05216193_107170"/>
<gene>
    <name evidence="10" type="ORF">SAMN05216193_107170</name>
</gene>
<keyword evidence="3" id="KW-0285">Flavoprotein</keyword>
<evidence type="ECO:0000256" key="8">
    <source>
        <dbReference type="PIRSR" id="PIRSR000362-2"/>
    </source>
</evidence>
<feature type="binding site" evidence="7">
    <location>
        <position position="333"/>
    </location>
    <ligand>
        <name>FAD</name>
        <dbReference type="ChEBI" id="CHEBI:57692"/>
    </ligand>
</feature>
<evidence type="ECO:0000256" key="7">
    <source>
        <dbReference type="PIRSR" id="PIRSR000362-1"/>
    </source>
</evidence>
<keyword evidence="5 8" id="KW-0521">NADP</keyword>
<dbReference type="InterPro" id="IPR055275">
    <property type="entry name" value="Ferredox_Rdtase"/>
</dbReference>
<evidence type="ECO:0000256" key="2">
    <source>
        <dbReference type="ARBA" id="ARBA00008312"/>
    </source>
</evidence>
<keyword evidence="4 7" id="KW-0274">FAD</keyword>
<keyword evidence="6" id="KW-0560">Oxidoreductase</keyword>